<organism evidence="2 3">
    <name type="scientific">Cotesia glomerata</name>
    <name type="common">Lepidopteran parasitic wasp</name>
    <name type="synonym">Apanteles glomeratus</name>
    <dbReference type="NCBI Taxonomy" id="32391"/>
    <lineage>
        <taxon>Eukaryota</taxon>
        <taxon>Metazoa</taxon>
        <taxon>Ecdysozoa</taxon>
        <taxon>Arthropoda</taxon>
        <taxon>Hexapoda</taxon>
        <taxon>Insecta</taxon>
        <taxon>Pterygota</taxon>
        <taxon>Neoptera</taxon>
        <taxon>Endopterygota</taxon>
        <taxon>Hymenoptera</taxon>
        <taxon>Apocrita</taxon>
        <taxon>Ichneumonoidea</taxon>
        <taxon>Braconidae</taxon>
        <taxon>Microgastrinae</taxon>
        <taxon>Cotesia</taxon>
    </lineage>
</organism>
<reference evidence="2 3" key="1">
    <citation type="journal article" date="2021" name="J. Hered.">
        <title>A chromosome-level genome assembly of the parasitoid wasp, Cotesia glomerata (Hymenoptera: Braconidae).</title>
        <authorList>
            <person name="Pinto B.J."/>
            <person name="Weis J.J."/>
            <person name="Gamble T."/>
            <person name="Ode P.J."/>
            <person name="Paul R."/>
            <person name="Zaspel J.M."/>
        </authorList>
    </citation>
    <scope>NUCLEOTIDE SEQUENCE [LARGE SCALE GENOMIC DNA]</scope>
    <source>
        <strain evidence="2">CgM1</strain>
    </source>
</reference>
<dbReference type="Proteomes" id="UP000826195">
    <property type="component" value="Unassembled WGS sequence"/>
</dbReference>
<dbReference type="AlphaFoldDB" id="A0AAV7IC31"/>
<feature type="compositionally biased region" description="Low complexity" evidence="1">
    <location>
        <begin position="246"/>
        <end position="255"/>
    </location>
</feature>
<proteinExistence type="predicted"/>
<evidence type="ECO:0000313" key="2">
    <source>
        <dbReference type="EMBL" id="KAH0550340.1"/>
    </source>
</evidence>
<name>A0AAV7IC31_COTGL</name>
<keyword evidence="3" id="KW-1185">Reference proteome</keyword>
<evidence type="ECO:0000256" key="1">
    <source>
        <dbReference type="SAM" id="MobiDB-lite"/>
    </source>
</evidence>
<sequence length="379" mass="42198">TSSMALARYLRRSSFPFAVSHYNKFSDYFLWKDLKGYFVKVVDDIAQINDKSALTVKSRCRKTTGSTIRENILLESLQRKDRKVLDANTLYESLVTVTRRRPKTSEQFTYGRHSDYYDSAIDLSKPPFEACSLPVLTHLTKEKDDVEAEPVQTCRRESNRGWNGWGILRSSARNSLLRLNTSSSTTGFQEPSDYSQALRRVEKPEKSLCENGPKQRRSVLRSLVRKLSSGGGRTKASRAEDSRANGSTVSVSGSSGSSGGRGSLSRRASRDASPTSSFTAIFSSDANSAAAPHSGLGQPVTSPYAGQDWRRLVGSIRRKVRRKTPTNSPNTIESHHNDTKHHDDFLKATMRIFLVVSPPMARVQVTMPVVFGCIFYGNP</sequence>
<feature type="non-terminal residue" evidence="2">
    <location>
        <position position="1"/>
    </location>
</feature>
<feature type="region of interest" description="Disordered" evidence="1">
    <location>
        <begin position="225"/>
        <end position="276"/>
    </location>
</feature>
<gene>
    <name evidence="2" type="ORF">KQX54_018804</name>
</gene>
<feature type="region of interest" description="Disordered" evidence="1">
    <location>
        <begin position="288"/>
        <end position="308"/>
    </location>
</feature>
<evidence type="ECO:0000313" key="3">
    <source>
        <dbReference type="Proteomes" id="UP000826195"/>
    </source>
</evidence>
<protein>
    <submittedName>
        <fullName evidence="2">Uncharacterized protein</fullName>
    </submittedName>
</protein>
<accession>A0AAV7IC31</accession>
<comment type="caution">
    <text evidence="2">The sequence shown here is derived from an EMBL/GenBank/DDBJ whole genome shotgun (WGS) entry which is preliminary data.</text>
</comment>
<dbReference type="EMBL" id="JAHXZJ010001864">
    <property type="protein sequence ID" value="KAH0550340.1"/>
    <property type="molecule type" value="Genomic_DNA"/>
</dbReference>